<evidence type="ECO:0000313" key="1">
    <source>
        <dbReference type="EMBL" id="KAK1368184.1"/>
    </source>
</evidence>
<accession>A0AAD8HJB3</accession>
<reference evidence="1" key="1">
    <citation type="submission" date="2023-02" db="EMBL/GenBank/DDBJ databases">
        <title>Genome of toxic invasive species Heracleum sosnowskyi carries increased number of genes despite the absence of recent whole-genome duplications.</title>
        <authorList>
            <person name="Schelkunov M."/>
            <person name="Shtratnikova V."/>
            <person name="Makarenko M."/>
            <person name="Klepikova A."/>
            <person name="Omelchenko D."/>
            <person name="Novikova G."/>
            <person name="Obukhova E."/>
            <person name="Bogdanov V."/>
            <person name="Penin A."/>
            <person name="Logacheva M."/>
        </authorList>
    </citation>
    <scope>NUCLEOTIDE SEQUENCE</scope>
    <source>
        <strain evidence="1">Hsosn_3</strain>
        <tissue evidence="1">Leaf</tissue>
    </source>
</reference>
<gene>
    <name evidence="1" type="ORF">POM88_034276</name>
</gene>
<reference evidence="1" key="2">
    <citation type="submission" date="2023-05" db="EMBL/GenBank/DDBJ databases">
        <authorList>
            <person name="Schelkunov M.I."/>
        </authorList>
    </citation>
    <scope>NUCLEOTIDE SEQUENCE</scope>
    <source>
        <strain evidence="1">Hsosn_3</strain>
        <tissue evidence="1">Leaf</tissue>
    </source>
</reference>
<name>A0AAD8HJB3_9APIA</name>
<sequence>MDDENEFIFLLWQANQSLLEEIKEINSRLIDTVVDISDEDADPTATAAAKEGGEGTIVKCSYSAVALSPNLKSQYVSSQMSPIHPLRFLVPRNYPNCSPILLDKFPVEVRIQEDGGEIVQVCSLASRFFTFGERETGG</sequence>
<comment type="caution">
    <text evidence="1">The sequence shown here is derived from an EMBL/GenBank/DDBJ whole genome shotgun (WGS) entry which is preliminary data.</text>
</comment>
<dbReference type="GO" id="GO:0031490">
    <property type="term" value="F:chromatin DNA binding"/>
    <property type="evidence" value="ECO:0007669"/>
    <property type="project" value="InterPro"/>
</dbReference>
<protein>
    <submittedName>
        <fullName evidence="1">Mediator of RNA polymerase II transcription subunit 15a</fullName>
    </submittedName>
</protein>
<dbReference type="PANTHER" id="PTHR33137:SF4">
    <property type="entry name" value="MEDIATOR OF RNA POLYMERASE II TRANSCRIPTION SUBUNIT 15A-RELATED"/>
    <property type="match status" value="1"/>
</dbReference>
<dbReference type="PANTHER" id="PTHR33137">
    <property type="entry name" value="MEDIATOR OF RNA POLYMERASE II TRANSCRIPTION SUBUNIT 15A-RELATED"/>
    <property type="match status" value="1"/>
</dbReference>
<dbReference type="EMBL" id="JAUIZM010000008">
    <property type="protein sequence ID" value="KAK1368184.1"/>
    <property type="molecule type" value="Genomic_DNA"/>
</dbReference>
<dbReference type="InterPro" id="IPR044661">
    <property type="entry name" value="MED15a/b/c-like"/>
</dbReference>
<organism evidence="1 2">
    <name type="scientific">Heracleum sosnowskyi</name>
    <dbReference type="NCBI Taxonomy" id="360622"/>
    <lineage>
        <taxon>Eukaryota</taxon>
        <taxon>Viridiplantae</taxon>
        <taxon>Streptophyta</taxon>
        <taxon>Embryophyta</taxon>
        <taxon>Tracheophyta</taxon>
        <taxon>Spermatophyta</taxon>
        <taxon>Magnoliopsida</taxon>
        <taxon>eudicotyledons</taxon>
        <taxon>Gunneridae</taxon>
        <taxon>Pentapetalae</taxon>
        <taxon>asterids</taxon>
        <taxon>campanulids</taxon>
        <taxon>Apiales</taxon>
        <taxon>Apiaceae</taxon>
        <taxon>Apioideae</taxon>
        <taxon>apioid superclade</taxon>
        <taxon>Tordylieae</taxon>
        <taxon>Tordyliinae</taxon>
        <taxon>Heracleum</taxon>
    </lineage>
</organism>
<dbReference type="GO" id="GO:0003713">
    <property type="term" value="F:transcription coactivator activity"/>
    <property type="evidence" value="ECO:0007669"/>
    <property type="project" value="InterPro"/>
</dbReference>
<dbReference type="AlphaFoldDB" id="A0AAD8HJB3"/>
<keyword evidence="2" id="KW-1185">Reference proteome</keyword>
<evidence type="ECO:0000313" key="2">
    <source>
        <dbReference type="Proteomes" id="UP001237642"/>
    </source>
</evidence>
<dbReference type="Proteomes" id="UP001237642">
    <property type="component" value="Unassembled WGS sequence"/>
</dbReference>
<proteinExistence type="predicted"/>